<dbReference type="PANTHER" id="PTHR10625:SF10">
    <property type="entry name" value="HISTONE DEACETYLASE HDAC1"/>
    <property type="match status" value="1"/>
</dbReference>
<protein>
    <submittedName>
        <fullName evidence="3">Acetoin utilization deacetylase AcuC-like enzyme</fullName>
    </submittedName>
</protein>
<dbReference type="PANTHER" id="PTHR10625">
    <property type="entry name" value="HISTONE DEACETYLASE HDAC1-RELATED"/>
    <property type="match status" value="1"/>
</dbReference>
<comment type="caution">
    <text evidence="3">The sequence shown here is derived from an EMBL/GenBank/DDBJ whole genome shotgun (WGS) entry which is preliminary data.</text>
</comment>
<dbReference type="InterPro" id="IPR000286">
    <property type="entry name" value="HDACs"/>
</dbReference>
<evidence type="ECO:0000313" key="3">
    <source>
        <dbReference type="EMBL" id="MBB5017835.1"/>
    </source>
</evidence>
<dbReference type="Proteomes" id="UP000575898">
    <property type="component" value="Unassembled WGS sequence"/>
</dbReference>
<dbReference type="Pfam" id="PF00850">
    <property type="entry name" value="Hist_deacetyl"/>
    <property type="match status" value="1"/>
</dbReference>
<reference evidence="3 4" key="1">
    <citation type="submission" date="2020-08" db="EMBL/GenBank/DDBJ databases">
        <title>Genomic Encyclopedia of Type Strains, Phase IV (KMG-IV): sequencing the most valuable type-strain genomes for metagenomic binning, comparative biology and taxonomic classification.</title>
        <authorList>
            <person name="Goeker M."/>
        </authorList>
    </citation>
    <scope>NUCLEOTIDE SEQUENCE [LARGE SCALE GENOMIC DNA]</scope>
    <source>
        <strain evidence="3 4">DSM 27165</strain>
    </source>
</reference>
<dbReference type="GO" id="GO:0040029">
    <property type="term" value="P:epigenetic regulation of gene expression"/>
    <property type="evidence" value="ECO:0007669"/>
    <property type="project" value="TreeGrafter"/>
</dbReference>
<name>A0A840MK11_9PROT</name>
<dbReference type="InterPro" id="IPR037138">
    <property type="entry name" value="His_deacetylse_dom_sf"/>
</dbReference>
<feature type="domain" description="Histone deacetylase" evidence="2">
    <location>
        <begin position="20"/>
        <end position="303"/>
    </location>
</feature>
<proteinExistence type="inferred from homology"/>
<comment type="similarity">
    <text evidence="1">Belongs to the histone deacetylase family.</text>
</comment>
<dbReference type="RefSeq" id="WP_343074207.1">
    <property type="nucleotide sequence ID" value="NZ_JACHHY010000005.1"/>
</dbReference>
<evidence type="ECO:0000313" key="4">
    <source>
        <dbReference type="Proteomes" id="UP000575898"/>
    </source>
</evidence>
<sequence>MLTAFITHPDCLLHDMGTYHPECPQRIQAIEDQLAANGLMDFLWAVEAPPVTHEQLSRVHTQRYIEQVESSSPAQGIAHLDPDTAMNCHTLKAAQRAAGAVVKAVDVVVGGEAPNAFCCVRPPGHHAESRKAMGFCFFNNIAVGAAHAMLHHGLARVAIVDFDVHHGNGTEEIFHGNPRVLMVSTFQHPFYPYSGERPMGDNMVNVPLPAGTRGDAWREAVSAHWLPALRQFQPSLIMISAGFDAHVEDEMASFGLVEADFAWVTRELKAVADECAEGRIVSVLEGGYALSALGRSVVAHLRVLSGL</sequence>
<dbReference type="SUPFAM" id="SSF52768">
    <property type="entry name" value="Arginase/deacetylase"/>
    <property type="match status" value="1"/>
</dbReference>
<accession>A0A840MK11</accession>
<dbReference type="CDD" id="cd11599">
    <property type="entry name" value="HDAC_classII_2"/>
    <property type="match status" value="1"/>
</dbReference>
<dbReference type="InterPro" id="IPR023801">
    <property type="entry name" value="His_deacetylse_dom"/>
</dbReference>
<gene>
    <name evidence="3" type="ORF">HNQ59_001105</name>
</gene>
<organism evidence="3 4">
    <name type="scientific">Chitinivorax tropicus</name>
    <dbReference type="NCBI Taxonomy" id="714531"/>
    <lineage>
        <taxon>Bacteria</taxon>
        <taxon>Pseudomonadati</taxon>
        <taxon>Pseudomonadota</taxon>
        <taxon>Betaproteobacteria</taxon>
        <taxon>Chitinivorax</taxon>
    </lineage>
</organism>
<dbReference type="AlphaFoldDB" id="A0A840MK11"/>
<dbReference type="InterPro" id="IPR023696">
    <property type="entry name" value="Ureohydrolase_dom_sf"/>
</dbReference>
<dbReference type="EMBL" id="JACHHY010000005">
    <property type="protein sequence ID" value="MBB5017835.1"/>
    <property type="molecule type" value="Genomic_DNA"/>
</dbReference>
<evidence type="ECO:0000259" key="2">
    <source>
        <dbReference type="Pfam" id="PF00850"/>
    </source>
</evidence>
<dbReference type="PRINTS" id="PR01270">
    <property type="entry name" value="HDASUPER"/>
</dbReference>
<evidence type="ECO:0000256" key="1">
    <source>
        <dbReference type="ARBA" id="ARBA00005947"/>
    </source>
</evidence>
<keyword evidence="4" id="KW-1185">Reference proteome</keyword>
<dbReference type="Gene3D" id="3.40.800.20">
    <property type="entry name" value="Histone deacetylase domain"/>
    <property type="match status" value="1"/>
</dbReference>
<dbReference type="GO" id="GO:0004407">
    <property type="term" value="F:histone deacetylase activity"/>
    <property type="evidence" value="ECO:0007669"/>
    <property type="project" value="TreeGrafter"/>
</dbReference>